<dbReference type="Proteomes" id="UP000286147">
    <property type="component" value="Unassembled WGS sequence"/>
</dbReference>
<dbReference type="GO" id="GO:0016853">
    <property type="term" value="F:isomerase activity"/>
    <property type="evidence" value="ECO:0007669"/>
    <property type="project" value="UniProtKB-KW"/>
</dbReference>
<comment type="caution">
    <text evidence="1">The sequence shown here is derived from an EMBL/GenBank/DDBJ whole genome shotgun (WGS) entry which is preliminary data.</text>
</comment>
<protein>
    <submittedName>
        <fullName evidence="1">Sugar phosphate isomerase/epimerase</fullName>
    </submittedName>
</protein>
<proteinExistence type="predicted"/>
<gene>
    <name evidence="1" type="ORF">DWY77_01325</name>
</gene>
<dbReference type="EMBL" id="QRTP01000002">
    <property type="protein sequence ID" value="RGQ86564.1"/>
    <property type="molecule type" value="Genomic_DNA"/>
</dbReference>
<dbReference type="AlphaFoldDB" id="A0A412CHH8"/>
<dbReference type="SUPFAM" id="SSF51658">
    <property type="entry name" value="Xylose isomerase-like"/>
    <property type="match status" value="1"/>
</dbReference>
<dbReference type="RefSeq" id="WP_118035459.1">
    <property type="nucleotide sequence ID" value="NZ_QRTP01000002.1"/>
</dbReference>
<dbReference type="InterPro" id="IPR036237">
    <property type="entry name" value="Xyl_isomerase-like_sf"/>
</dbReference>
<sequence>MSKLICQMYGFRKELEKNPYECFRRIKDIGFNEIQLDGLRGNSVETIKDALEKAQLKVSSMHIKHGRFINDVDGIIEEANNFNCKEVYLKYIEDEFQVEYGYKFTKYILIKAGKKLIENGFTVGFHSPEYDFNTLVDGQKVMDYICSKEDGVEILPEPDTYWLSVAKENPLEYCKKYQDRISTIHFKDIDTSLDLLDMKENLRECGKGSVNFETLMTWGYKHGIKAFAIEQDYSKTNIYDSMKTSLEYLKHIELKIQRENNL</sequence>
<evidence type="ECO:0000313" key="2">
    <source>
        <dbReference type="Proteomes" id="UP000286147"/>
    </source>
</evidence>
<evidence type="ECO:0000313" key="1">
    <source>
        <dbReference type="EMBL" id="RGQ86564.1"/>
    </source>
</evidence>
<accession>A0A412CHH8</accession>
<name>A0A412CHH8_9FIRM</name>
<reference evidence="1 2" key="1">
    <citation type="submission" date="2018-08" db="EMBL/GenBank/DDBJ databases">
        <title>A genome reference for cultivated species of the human gut microbiota.</title>
        <authorList>
            <person name="Zou Y."/>
            <person name="Xue W."/>
            <person name="Luo G."/>
        </authorList>
    </citation>
    <scope>NUCLEOTIDE SEQUENCE [LARGE SCALE GENOMIC DNA]</scope>
    <source>
        <strain evidence="1 2">AF27-12</strain>
    </source>
</reference>
<keyword evidence="1" id="KW-0413">Isomerase</keyword>
<dbReference type="Gene3D" id="3.20.20.150">
    <property type="entry name" value="Divalent-metal-dependent TIM barrel enzymes"/>
    <property type="match status" value="1"/>
</dbReference>
<organism evidence="1 2">
    <name type="scientific">Megamonas rupellensis</name>
    <dbReference type="NCBI Taxonomy" id="491921"/>
    <lineage>
        <taxon>Bacteria</taxon>
        <taxon>Bacillati</taxon>
        <taxon>Bacillota</taxon>
        <taxon>Negativicutes</taxon>
        <taxon>Selenomonadales</taxon>
        <taxon>Selenomonadaceae</taxon>
        <taxon>Megamonas</taxon>
    </lineage>
</organism>